<dbReference type="PANTHER" id="PTHR47233">
    <property type="entry name" value="CHEMOTAXIS PROTEIN CHEV"/>
    <property type="match status" value="1"/>
</dbReference>
<dbReference type="AlphaFoldDB" id="A0A3B0YYI4"/>
<evidence type="ECO:0000313" key="3">
    <source>
        <dbReference type="EMBL" id="VAW86135.1"/>
    </source>
</evidence>
<feature type="domain" description="Response regulatory" evidence="1">
    <location>
        <begin position="180"/>
        <end position="305"/>
    </location>
</feature>
<dbReference type="Gene3D" id="2.40.50.180">
    <property type="entry name" value="CheA-289, Domain 4"/>
    <property type="match status" value="1"/>
</dbReference>
<name>A0A3B0YYI4_9ZZZZ</name>
<dbReference type="PIRSF" id="PIRSF002867">
    <property type="entry name" value="CheV"/>
    <property type="match status" value="1"/>
</dbReference>
<evidence type="ECO:0000259" key="1">
    <source>
        <dbReference type="PROSITE" id="PS50110"/>
    </source>
</evidence>
<dbReference type="Pfam" id="PF00072">
    <property type="entry name" value="Response_reg"/>
    <property type="match status" value="1"/>
</dbReference>
<dbReference type="InterPro" id="IPR002545">
    <property type="entry name" value="CheW-lke_dom"/>
</dbReference>
<sequence length="318" mass="35411">MSNILDGVDQRTQLAGHNRLELLLFRLVAKQCYGINVFKVREVIQCPSLSHIPHSNPVIRGVVTIRGSTIPVMDLSMAVGLTPVNSIENTFIVITEYNRSIQGFLVNSVERIINLAWSDIETPPRIAGTESYLTAVCKVDEELIEIIDVEKVLSEVVGMPVEVSDELREEVKECTKKQWHILISDDSSVARHQVQTTVAQLGFEVTLAADGKEALGILKQWKKEESEILDRLLMVISDVEMPVMDGYAFTSAVRKLDGLSETYIILHTSLSGVFNQTLIEKVGADLFIPKFHADELGQAVLGQLKKREAKEVVENEMA</sequence>
<dbReference type="SUPFAM" id="SSF50341">
    <property type="entry name" value="CheW-like"/>
    <property type="match status" value="1"/>
</dbReference>
<accession>A0A3B0YYI4</accession>
<dbReference type="SUPFAM" id="SSF52172">
    <property type="entry name" value="CheY-like"/>
    <property type="match status" value="1"/>
</dbReference>
<dbReference type="PANTHER" id="PTHR47233:SF3">
    <property type="entry name" value="CHEMOTAXIS PROTEIN CHEV"/>
    <property type="match status" value="1"/>
</dbReference>
<dbReference type="InterPro" id="IPR001789">
    <property type="entry name" value="Sig_transdc_resp-reg_receiver"/>
</dbReference>
<reference evidence="3" key="1">
    <citation type="submission" date="2018-06" db="EMBL/GenBank/DDBJ databases">
        <authorList>
            <person name="Zhirakovskaya E."/>
        </authorList>
    </citation>
    <scope>NUCLEOTIDE SEQUENCE</scope>
</reference>
<dbReference type="InterPro" id="IPR036061">
    <property type="entry name" value="CheW-like_dom_sf"/>
</dbReference>
<dbReference type="Gene3D" id="2.30.30.40">
    <property type="entry name" value="SH3 Domains"/>
    <property type="match status" value="1"/>
</dbReference>
<dbReference type="Pfam" id="PF01584">
    <property type="entry name" value="CheW"/>
    <property type="match status" value="1"/>
</dbReference>
<dbReference type="PROSITE" id="PS50851">
    <property type="entry name" value="CHEW"/>
    <property type="match status" value="1"/>
</dbReference>
<feature type="domain" description="CheW-like" evidence="2">
    <location>
        <begin position="19"/>
        <end position="158"/>
    </location>
</feature>
<dbReference type="InterPro" id="IPR024181">
    <property type="entry name" value="Chemotax_regulator_CheV"/>
</dbReference>
<protein>
    <submittedName>
        <fullName evidence="3">Chemotaxis protein CheV</fullName>
        <ecNumber evidence="3">2.7.3.-</ecNumber>
    </submittedName>
</protein>
<dbReference type="EMBL" id="UOFO01000087">
    <property type="protein sequence ID" value="VAW86135.1"/>
    <property type="molecule type" value="Genomic_DNA"/>
</dbReference>
<evidence type="ECO:0000259" key="2">
    <source>
        <dbReference type="PROSITE" id="PS50851"/>
    </source>
</evidence>
<dbReference type="GO" id="GO:0016740">
    <property type="term" value="F:transferase activity"/>
    <property type="evidence" value="ECO:0007669"/>
    <property type="project" value="UniProtKB-KW"/>
</dbReference>
<dbReference type="PROSITE" id="PS50110">
    <property type="entry name" value="RESPONSE_REGULATORY"/>
    <property type="match status" value="1"/>
</dbReference>
<dbReference type="GO" id="GO:0006935">
    <property type="term" value="P:chemotaxis"/>
    <property type="evidence" value="ECO:0007669"/>
    <property type="project" value="InterPro"/>
</dbReference>
<organism evidence="3">
    <name type="scientific">hydrothermal vent metagenome</name>
    <dbReference type="NCBI Taxonomy" id="652676"/>
    <lineage>
        <taxon>unclassified sequences</taxon>
        <taxon>metagenomes</taxon>
        <taxon>ecological metagenomes</taxon>
    </lineage>
</organism>
<dbReference type="SMART" id="SM00448">
    <property type="entry name" value="REC"/>
    <property type="match status" value="1"/>
</dbReference>
<dbReference type="Gene3D" id="3.40.50.2300">
    <property type="match status" value="1"/>
</dbReference>
<gene>
    <name evidence="3" type="ORF">MNBD_GAMMA16-2223</name>
</gene>
<dbReference type="GO" id="GO:0000160">
    <property type="term" value="P:phosphorelay signal transduction system"/>
    <property type="evidence" value="ECO:0007669"/>
    <property type="project" value="InterPro"/>
</dbReference>
<dbReference type="SMART" id="SM00260">
    <property type="entry name" value="CheW"/>
    <property type="match status" value="1"/>
</dbReference>
<dbReference type="EC" id="2.7.3.-" evidence="3"/>
<keyword evidence="3" id="KW-0808">Transferase</keyword>
<proteinExistence type="predicted"/>
<dbReference type="InterPro" id="IPR011006">
    <property type="entry name" value="CheY-like_superfamily"/>
</dbReference>